<dbReference type="EMBL" id="BAAAWD010000011">
    <property type="protein sequence ID" value="GAA3014247.1"/>
    <property type="molecule type" value="Genomic_DNA"/>
</dbReference>
<evidence type="ECO:0000256" key="1">
    <source>
        <dbReference type="ARBA" id="ARBA00006432"/>
    </source>
</evidence>
<dbReference type="Pfam" id="PF00501">
    <property type="entry name" value="AMP-binding"/>
    <property type="match status" value="1"/>
</dbReference>
<dbReference type="Proteomes" id="UP001499930">
    <property type="component" value="Unassembled WGS sequence"/>
</dbReference>
<name>A0ABN3Y2A6_9ACTN</name>
<dbReference type="RefSeq" id="WP_344897914.1">
    <property type="nucleotide sequence ID" value="NZ_BAAAWD010000011.1"/>
</dbReference>
<evidence type="ECO:0000313" key="5">
    <source>
        <dbReference type="Proteomes" id="UP001499930"/>
    </source>
</evidence>
<dbReference type="PANTHER" id="PTHR22754:SF32">
    <property type="entry name" value="DISCO-INTERACTING PROTEIN 2"/>
    <property type="match status" value="1"/>
</dbReference>
<protein>
    <submittedName>
        <fullName evidence="4">Fatty acyl-AMP ligase</fullName>
    </submittedName>
</protein>
<feature type="domain" description="AMP-dependent synthetase/ligase" evidence="3">
    <location>
        <begin position="53"/>
        <end position="449"/>
    </location>
</feature>
<keyword evidence="2 4" id="KW-0436">Ligase</keyword>
<dbReference type="CDD" id="cd05931">
    <property type="entry name" value="FAAL"/>
    <property type="match status" value="1"/>
</dbReference>
<sequence length="620" mass="66651">MSPDPGEPSEDVIETAVGTVRGSEPLRLRYLPDSVRLFARTAGSSPAITFVEYGMRRDTGRREKSDRTMGYAELDERVRSVAAVLQRRYEPGDRVAVLCPHEPGYVVAFLACLYAGLVAVPLYAPEALRSNERLRSVMGDCAPRCVLTTSAVRSSVQRLLDEMRGTGGTDDTGDADGVPDLVCVDEVAADEAGNWRRPRMAPDDVAYLQYTSGSTGAPAGVRVTHLNLAVTNHQIRAHWPSSVIASWVPFFHDFGLVCGITNPLGAGAHSVNLSPMAFVQDPYRWLRMISDYRADWSVTPSSSLVQCVRRVTGERRSELDLSSLRLLTIAAEPVYAESTEAFTSAFAAGGLSPTAPTPCYGLAEATLPVSAPPVGEGMTDRCFDRDALAAGVARELPPGSPNTVRIVSCGTPSLGVSVRIRHPEDTGALPDGRVGEIWVSGPNVADGYWNRPDRSAAVFAKHLVEADGDLLPGPWLRTGDLGFLLQGRVHVVGRAKDMIIVRGRNHYPDDIEATVQAARDSASRAVAGTASEGSAAAFSAAIDGEERLVVLVEADPALLSAAGPEVEVILRDLRQEITRHHGLAAHDLVLVRRGTLPRTTSGKIRRGACREQYLRGELAH</sequence>
<dbReference type="InterPro" id="IPR042099">
    <property type="entry name" value="ANL_N_sf"/>
</dbReference>
<keyword evidence="5" id="KW-1185">Reference proteome</keyword>
<dbReference type="InterPro" id="IPR045851">
    <property type="entry name" value="AMP-bd_C_sf"/>
</dbReference>
<comment type="similarity">
    <text evidence="1">Belongs to the ATP-dependent AMP-binding enzyme family.</text>
</comment>
<dbReference type="GO" id="GO:0016874">
    <property type="term" value="F:ligase activity"/>
    <property type="evidence" value="ECO:0007669"/>
    <property type="project" value="UniProtKB-KW"/>
</dbReference>
<reference evidence="5" key="1">
    <citation type="journal article" date="2019" name="Int. J. Syst. Evol. Microbiol.">
        <title>The Global Catalogue of Microorganisms (GCM) 10K type strain sequencing project: providing services to taxonomists for standard genome sequencing and annotation.</title>
        <authorList>
            <consortium name="The Broad Institute Genomics Platform"/>
            <consortium name="The Broad Institute Genome Sequencing Center for Infectious Disease"/>
            <person name="Wu L."/>
            <person name="Ma J."/>
        </authorList>
    </citation>
    <scope>NUCLEOTIDE SEQUENCE [LARGE SCALE GENOMIC DNA]</scope>
    <source>
        <strain evidence="5">JCM 3106</strain>
    </source>
</reference>
<dbReference type="Gene3D" id="3.30.300.30">
    <property type="match status" value="1"/>
</dbReference>
<evidence type="ECO:0000256" key="2">
    <source>
        <dbReference type="ARBA" id="ARBA00022598"/>
    </source>
</evidence>
<accession>A0ABN3Y2A6</accession>
<dbReference type="SUPFAM" id="SSF56801">
    <property type="entry name" value="Acetyl-CoA synthetase-like"/>
    <property type="match status" value="1"/>
</dbReference>
<evidence type="ECO:0000259" key="3">
    <source>
        <dbReference type="Pfam" id="PF00501"/>
    </source>
</evidence>
<dbReference type="InterPro" id="IPR040097">
    <property type="entry name" value="FAAL/FAAC"/>
</dbReference>
<organism evidence="4 5">
    <name type="scientific">Streptosporangium longisporum</name>
    <dbReference type="NCBI Taxonomy" id="46187"/>
    <lineage>
        <taxon>Bacteria</taxon>
        <taxon>Bacillati</taxon>
        <taxon>Actinomycetota</taxon>
        <taxon>Actinomycetes</taxon>
        <taxon>Streptosporangiales</taxon>
        <taxon>Streptosporangiaceae</taxon>
        <taxon>Streptosporangium</taxon>
    </lineage>
</organism>
<dbReference type="PANTHER" id="PTHR22754">
    <property type="entry name" value="DISCO-INTERACTING PROTEIN 2 DIP2 -RELATED"/>
    <property type="match status" value="1"/>
</dbReference>
<dbReference type="InterPro" id="IPR000873">
    <property type="entry name" value="AMP-dep_synth/lig_dom"/>
</dbReference>
<evidence type="ECO:0000313" key="4">
    <source>
        <dbReference type="EMBL" id="GAA3014247.1"/>
    </source>
</evidence>
<comment type="caution">
    <text evidence="4">The sequence shown here is derived from an EMBL/GenBank/DDBJ whole genome shotgun (WGS) entry which is preliminary data.</text>
</comment>
<proteinExistence type="inferred from homology"/>
<dbReference type="Gene3D" id="3.40.50.12780">
    <property type="entry name" value="N-terminal domain of ligase-like"/>
    <property type="match status" value="1"/>
</dbReference>
<gene>
    <name evidence="4" type="ORF">GCM10017559_41910</name>
</gene>